<organism evidence="3 4">
    <name type="scientific">Streptomyces graminofaciens</name>
    <dbReference type="NCBI Taxonomy" id="68212"/>
    <lineage>
        <taxon>Bacteria</taxon>
        <taxon>Bacillati</taxon>
        <taxon>Actinomycetota</taxon>
        <taxon>Actinomycetes</taxon>
        <taxon>Kitasatosporales</taxon>
        <taxon>Streptomycetaceae</taxon>
        <taxon>Streptomyces</taxon>
    </lineage>
</organism>
<reference evidence="3 4" key="2">
    <citation type="journal article" date="2023" name="ChemBioChem">
        <title>Acyltransferase Domain Exchange between Two Independent Type I Polyketide Synthases in the Same Producer Strain of Macrolide Antibiotics.</title>
        <authorList>
            <person name="Kudo F."/>
            <person name="Kishikawa K."/>
            <person name="Tsuboi K."/>
            <person name="Kido T."/>
            <person name="Usui T."/>
            <person name="Hashimoto J."/>
            <person name="Shin-Ya K."/>
            <person name="Miyanaga A."/>
            <person name="Eguchi T."/>
        </authorList>
    </citation>
    <scope>NUCLEOTIDE SEQUENCE [LARGE SCALE GENOMIC DNA]</scope>
    <source>
        <strain evidence="3 4">A-8890</strain>
    </source>
</reference>
<dbReference type="InterPro" id="IPR011663">
    <property type="entry name" value="UTRA"/>
</dbReference>
<accession>A0ABN5VL54</accession>
<proteinExistence type="predicted"/>
<keyword evidence="4" id="KW-1185">Reference proteome</keyword>
<dbReference type="Gene3D" id="3.40.1410.10">
    <property type="entry name" value="Chorismate lyase-like"/>
    <property type="match status" value="1"/>
</dbReference>
<evidence type="ECO:0000259" key="2">
    <source>
        <dbReference type="SMART" id="SM00866"/>
    </source>
</evidence>
<dbReference type="PANTHER" id="PTHR44846:SF17">
    <property type="entry name" value="GNTR-FAMILY TRANSCRIPTIONAL REGULATOR"/>
    <property type="match status" value="1"/>
</dbReference>
<dbReference type="EMBL" id="AP018448">
    <property type="protein sequence ID" value="BBC34195.1"/>
    <property type="molecule type" value="Genomic_DNA"/>
</dbReference>
<evidence type="ECO:0000313" key="3">
    <source>
        <dbReference type="EMBL" id="BBC34195.1"/>
    </source>
</evidence>
<feature type="domain" description="UbiC transcription regulator-associated" evidence="2">
    <location>
        <begin position="31"/>
        <end position="172"/>
    </location>
</feature>
<evidence type="ECO:0000313" key="4">
    <source>
        <dbReference type="Proteomes" id="UP001321542"/>
    </source>
</evidence>
<evidence type="ECO:0000256" key="1">
    <source>
        <dbReference type="SAM" id="MobiDB-lite"/>
    </source>
</evidence>
<dbReference type="InterPro" id="IPR050679">
    <property type="entry name" value="Bact_HTH_transcr_reg"/>
</dbReference>
<dbReference type="SMART" id="SM00866">
    <property type="entry name" value="UTRA"/>
    <property type="match status" value="1"/>
</dbReference>
<dbReference type="RefSeq" id="WP_286254052.1">
    <property type="nucleotide sequence ID" value="NZ_AP018448.1"/>
</dbReference>
<reference evidence="3 4" key="1">
    <citation type="journal article" date="2010" name="ChemBioChem">
        <title>Cloning and characterization of the biosynthetic gene cluster of 16-membered macrolide antibiotic FD-891: involvement of a dual functional cytochrome P450 monooxygenase catalyzing epoxidation and hydroxylation.</title>
        <authorList>
            <person name="Kudo F."/>
            <person name="Motegi A."/>
            <person name="Mizoue K."/>
            <person name="Eguchi T."/>
        </authorList>
    </citation>
    <scope>NUCLEOTIDE SEQUENCE [LARGE SCALE GENOMIC DNA]</scope>
    <source>
        <strain evidence="3 4">A-8890</strain>
    </source>
</reference>
<sequence length="200" mass="21347">MSANRWVSTSMPYLTPRENGRGDAWGADAAARGRRGTQRILYAGEVPASAEVAGLLGLAEGESVVVRRRLILLDDQPNELTDTYYPTAVARGTRLAGTAKIPGGAVTLLAELGYVGALVREDVTADVPDDEEREALRTAPGEPVLRLTRLTLDRDGRPIQVDRMVMPARRQRLRYEIEIGSGSGSGNQGASGSGSASDSR</sequence>
<dbReference type="PANTHER" id="PTHR44846">
    <property type="entry name" value="MANNOSYL-D-GLYCERATE TRANSPORT/METABOLISM SYSTEM REPRESSOR MNGR-RELATED"/>
    <property type="match status" value="1"/>
</dbReference>
<protein>
    <recommendedName>
        <fullName evidence="2">UbiC transcription regulator-associated domain-containing protein</fullName>
    </recommendedName>
</protein>
<dbReference type="SUPFAM" id="SSF64288">
    <property type="entry name" value="Chorismate lyase-like"/>
    <property type="match status" value="1"/>
</dbReference>
<name>A0ABN5VL54_9ACTN</name>
<dbReference type="InterPro" id="IPR028978">
    <property type="entry name" value="Chorismate_lyase_/UTRA_dom_sf"/>
</dbReference>
<dbReference type="Pfam" id="PF07702">
    <property type="entry name" value="UTRA"/>
    <property type="match status" value="1"/>
</dbReference>
<feature type="region of interest" description="Disordered" evidence="1">
    <location>
        <begin position="178"/>
        <end position="200"/>
    </location>
</feature>
<dbReference type="Proteomes" id="UP001321542">
    <property type="component" value="Chromosome"/>
</dbReference>
<feature type="compositionally biased region" description="Gly residues" evidence="1">
    <location>
        <begin position="181"/>
        <end position="192"/>
    </location>
</feature>
<gene>
    <name evidence="3" type="ORF">SGFS_054890</name>
</gene>